<evidence type="ECO:0000313" key="2">
    <source>
        <dbReference type="Proteomes" id="UP001497516"/>
    </source>
</evidence>
<proteinExistence type="predicted"/>
<accession>A0AAV2GPE0</accession>
<dbReference type="AlphaFoldDB" id="A0AAV2GPE0"/>
<reference evidence="1 2" key="1">
    <citation type="submission" date="2024-04" db="EMBL/GenBank/DDBJ databases">
        <authorList>
            <person name="Fracassetti M."/>
        </authorList>
    </citation>
    <scope>NUCLEOTIDE SEQUENCE [LARGE SCALE GENOMIC DNA]</scope>
</reference>
<evidence type="ECO:0000313" key="1">
    <source>
        <dbReference type="EMBL" id="CAL1412351.1"/>
    </source>
</evidence>
<name>A0AAV2GPE0_9ROSI</name>
<organism evidence="1 2">
    <name type="scientific">Linum trigynum</name>
    <dbReference type="NCBI Taxonomy" id="586398"/>
    <lineage>
        <taxon>Eukaryota</taxon>
        <taxon>Viridiplantae</taxon>
        <taxon>Streptophyta</taxon>
        <taxon>Embryophyta</taxon>
        <taxon>Tracheophyta</taxon>
        <taxon>Spermatophyta</taxon>
        <taxon>Magnoliopsida</taxon>
        <taxon>eudicotyledons</taxon>
        <taxon>Gunneridae</taxon>
        <taxon>Pentapetalae</taxon>
        <taxon>rosids</taxon>
        <taxon>fabids</taxon>
        <taxon>Malpighiales</taxon>
        <taxon>Linaceae</taxon>
        <taxon>Linum</taxon>
    </lineage>
</organism>
<dbReference type="EMBL" id="OZ034822">
    <property type="protein sequence ID" value="CAL1412351.1"/>
    <property type="molecule type" value="Genomic_DNA"/>
</dbReference>
<protein>
    <submittedName>
        <fullName evidence="1">Uncharacterized protein</fullName>
    </submittedName>
</protein>
<keyword evidence="2" id="KW-1185">Reference proteome</keyword>
<dbReference type="Proteomes" id="UP001497516">
    <property type="component" value="Chromosome 9"/>
</dbReference>
<gene>
    <name evidence="1" type="ORF">LTRI10_LOCUS51651</name>
</gene>
<sequence>MWQQVLASGGGGSTMGEAMAVVKKSTNPKEEFKRSTMEMIAQSPVGTIARKERDGAEMGWVIRDLGLKWVKVGLNGF</sequence>